<keyword evidence="2" id="KW-1185">Reference proteome</keyword>
<dbReference type="Proteomes" id="UP001595698">
    <property type="component" value="Unassembled WGS sequence"/>
</dbReference>
<organism evidence="1 2">
    <name type="scientific">Streptosporangium jomthongense</name>
    <dbReference type="NCBI Taxonomy" id="1193683"/>
    <lineage>
        <taxon>Bacteria</taxon>
        <taxon>Bacillati</taxon>
        <taxon>Actinomycetota</taxon>
        <taxon>Actinomycetes</taxon>
        <taxon>Streptosporangiales</taxon>
        <taxon>Streptosporangiaceae</taxon>
        <taxon>Streptosporangium</taxon>
    </lineage>
</organism>
<gene>
    <name evidence="1" type="ORF">ACFOYY_08545</name>
</gene>
<protein>
    <submittedName>
        <fullName evidence="1">Uncharacterized protein</fullName>
    </submittedName>
</protein>
<evidence type="ECO:0000313" key="2">
    <source>
        <dbReference type="Proteomes" id="UP001595698"/>
    </source>
</evidence>
<sequence>MAGLQAYTPADLARLRSVQARPRGWSHRVKPKAREYRDTQTGHWIKVITNEDGNKIRMRWAGQDAHVILPHIRFNPWTGLVREERD</sequence>
<proteinExistence type="predicted"/>
<dbReference type="RefSeq" id="WP_386189114.1">
    <property type="nucleotide sequence ID" value="NZ_JBHSBC010000008.1"/>
</dbReference>
<dbReference type="EMBL" id="JBHSBC010000008">
    <property type="protein sequence ID" value="MFC3980164.1"/>
    <property type="molecule type" value="Genomic_DNA"/>
</dbReference>
<name>A0ABV8EX76_9ACTN</name>
<accession>A0ABV8EX76</accession>
<evidence type="ECO:0000313" key="1">
    <source>
        <dbReference type="EMBL" id="MFC3980164.1"/>
    </source>
</evidence>
<comment type="caution">
    <text evidence="1">The sequence shown here is derived from an EMBL/GenBank/DDBJ whole genome shotgun (WGS) entry which is preliminary data.</text>
</comment>
<reference evidence="2" key="1">
    <citation type="journal article" date="2019" name="Int. J. Syst. Evol. Microbiol.">
        <title>The Global Catalogue of Microorganisms (GCM) 10K type strain sequencing project: providing services to taxonomists for standard genome sequencing and annotation.</title>
        <authorList>
            <consortium name="The Broad Institute Genomics Platform"/>
            <consortium name="The Broad Institute Genome Sequencing Center for Infectious Disease"/>
            <person name="Wu L."/>
            <person name="Ma J."/>
        </authorList>
    </citation>
    <scope>NUCLEOTIDE SEQUENCE [LARGE SCALE GENOMIC DNA]</scope>
    <source>
        <strain evidence="2">TBRC 7912</strain>
    </source>
</reference>